<dbReference type="PANTHER" id="PTHR37017">
    <property type="entry name" value="AB HYDROLASE-1 DOMAIN-CONTAINING PROTEIN-RELATED"/>
    <property type="match status" value="1"/>
</dbReference>
<reference evidence="4" key="1">
    <citation type="submission" date="2016-08" db="EMBL/GenBank/DDBJ databases">
        <authorList>
            <person name="Varghese N."/>
            <person name="Submissions Spin"/>
        </authorList>
    </citation>
    <scope>NUCLEOTIDE SEQUENCE [LARGE SCALE GENOMIC DNA]</scope>
    <source>
        <strain evidence="4">REICA_082</strain>
    </source>
</reference>
<feature type="signal peptide" evidence="1">
    <location>
        <begin position="1"/>
        <end position="17"/>
    </location>
</feature>
<evidence type="ECO:0000256" key="1">
    <source>
        <dbReference type="SAM" id="SignalP"/>
    </source>
</evidence>
<dbReference type="PANTHER" id="PTHR37017:SF11">
    <property type="entry name" value="ESTERASE_LIPASE_THIOESTERASE DOMAIN-CONTAINING PROTEIN"/>
    <property type="match status" value="1"/>
</dbReference>
<feature type="chain" id="PRO_5008688723" evidence="1">
    <location>
        <begin position="18"/>
        <end position="244"/>
    </location>
</feature>
<dbReference type="InterPro" id="IPR052897">
    <property type="entry name" value="Sec-Metab_Biosynth_Hydrolase"/>
</dbReference>
<dbReference type="SUPFAM" id="SSF53474">
    <property type="entry name" value="alpha/beta-Hydrolases"/>
    <property type="match status" value="1"/>
</dbReference>
<evidence type="ECO:0000259" key="2">
    <source>
        <dbReference type="Pfam" id="PF12697"/>
    </source>
</evidence>
<dbReference type="InterPro" id="IPR029058">
    <property type="entry name" value="AB_hydrolase_fold"/>
</dbReference>
<sequence>MLSCAVLLGAVSGVAEAAVIKNIVLVHGAFADGSGWSAVVQRLQGRGYHVAVVQNPLTSLEDDVRATERVLDRQSGNVLLVGHSWAGAVISQAGNSRNVRGLVYLSALAPASGESVNGLLDRLKAPMRGLTPDANGWVWLDDPQQFHTVMAGDIPLAKARELAAVQQPINVAAFQGTVSHAAWENKPSWYLITENDRALATPVQTQIAQQMQARVSRLYSSHLSMISHPDAVADFIDAAAQSFK</sequence>
<keyword evidence="1" id="KW-0732">Signal</keyword>
<proteinExistence type="predicted"/>
<organism evidence="3 4">
    <name type="scientific">Kosakonia oryzendophytica</name>
    <dbReference type="NCBI Taxonomy" id="1005665"/>
    <lineage>
        <taxon>Bacteria</taxon>
        <taxon>Pseudomonadati</taxon>
        <taxon>Pseudomonadota</taxon>
        <taxon>Gammaproteobacteria</taxon>
        <taxon>Enterobacterales</taxon>
        <taxon>Enterobacteriaceae</taxon>
        <taxon>Kosakonia</taxon>
    </lineage>
</organism>
<dbReference type="Proteomes" id="UP000198975">
    <property type="component" value="Unassembled WGS sequence"/>
</dbReference>
<protein>
    <submittedName>
        <fullName evidence="3">Pimeloyl-ACP methyl ester carboxylesterase</fullName>
    </submittedName>
</protein>
<dbReference type="Gene3D" id="3.40.50.1820">
    <property type="entry name" value="alpha/beta hydrolase"/>
    <property type="match status" value="1"/>
</dbReference>
<feature type="domain" description="AB hydrolase-1" evidence="2">
    <location>
        <begin position="23"/>
        <end position="234"/>
    </location>
</feature>
<keyword evidence="4" id="KW-1185">Reference proteome</keyword>
<dbReference type="AlphaFoldDB" id="A0A1C4AHE9"/>
<name>A0A1C4AHE9_9ENTR</name>
<gene>
    <name evidence="3" type="ORF">GA0061071_10353</name>
</gene>
<accession>A0A1C4AHE9</accession>
<dbReference type="InterPro" id="IPR000073">
    <property type="entry name" value="AB_hydrolase_1"/>
</dbReference>
<evidence type="ECO:0000313" key="4">
    <source>
        <dbReference type="Proteomes" id="UP000198975"/>
    </source>
</evidence>
<evidence type="ECO:0000313" key="3">
    <source>
        <dbReference type="EMBL" id="SCB93919.1"/>
    </source>
</evidence>
<dbReference type="EMBL" id="FMAY01000003">
    <property type="protein sequence ID" value="SCB93919.1"/>
    <property type="molecule type" value="Genomic_DNA"/>
</dbReference>
<dbReference type="Pfam" id="PF12697">
    <property type="entry name" value="Abhydrolase_6"/>
    <property type="match status" value="1"/>
</dbReference>